<protein>
    <submittedName>
        <fullName evidence="1">Uncharacterized protein</fullName>
    </submittedName>
</protein>
<organism evidence="1 2">
    <name type="scientific">Flavobacterium pectinovorum</name>
    <dbReference type="NCBI Taxonomy" id="29533"/>
    <lineage>
        <taxon>Bacteria</taxon>
        <taxon>Pseudomonadati</taxon>
        <taxon>Bacteroidota</taxon>
        <taxon>Flavobacteriia</taxon>
        <taxon>Flavobacteriales</taxon>
        <taxon>Flavobacteriaceae</taxon>
        <taxon>Flavobacterium</taxon>
    </lineage>
</organism>
<proteinExistence type="predicted"/>
<gene>
    <name evidence="1" type="ORF">EAH81_15660</name>
</gene>
<dbReference type="EMBL" id="RCZH01000010">
    <property type="protein sequence ID" value="TPG38370.1"/>
    <property type="molecule type" value="Genomic_DNA"/>
</dbReference>
<comment type="caution">
    <text evidence="1">The sequence shown here is derived from an EMBL/GenBank/DDBJ whole genome shotgun (WGS) entry which is preliminary data.</text>
</comment>
<accession>A0A502EPE2</accession>
<dbReference type="Proteomes" id="UP000319700">
    <property type="component" value="Unassembled WGS sequence"/>
</dbReference>
<keyword evidence="2" id="KW-1185">Reference proteome</keyword>
<dbReference type="AlphaFoldDB" id="A0A502EPE2"/>
<name>A0A502EPE2_9FLAO</name>
<evidence type="ECO:0000313" key="1">
    <source>
        <dbReference type="EMBL" id="TPG38370.1"/>
    </source>
</evidence>
<evidence type="ECO:0000313" key="2">
    <source>
        <dbReference type="Proteomes" id="UP000319700"/>
    </source>
</evidence>
<reference evidence="1 2" key="1">
    <citation type="journal article" date="2019" name="Environ. Microbiol.">
        <title>Species interactions and distinct microbial communities in high Arctic permafrost affected cryosols are associated with the CH4 and CO2 gas fluxes.</title>
        <authorList>
            <person name="Altshuler I."/>
            <person name="Hamel J."/>
            <person name="Turney S."/>
            <person name="Magnuson E."/>
            <person name="Levesque R."/>
            <person name="Greer C."/>
            <person name="Whyte L.G."/>
        </authorList>
    </citation>
    <scope>NUCLEOTIDE SEQUENCE [LARGE SCALE GENOMIC DNA]</scope>
    <source>
        <strain evidence="1 2">42</strain>
    </source>
</reference>
<sequence>MFSFMRKKIDKIKQIAFILAFFIMNLVATYGQVNMTKIKDATVAGSPTIPTAGAVLELESNNKGFLTPRLTTGQRDAIPAGNLVDGLLIFNTTTGCFNHWSLAQNIWLSICGTPPPAVFSISPAQCSAIVANSTYQQGSVLTTANYLNIPVTVTQGGNYNVSVTTNNGYYFEKNGNFPAPGNYTILLPGTGTPSNATPGPGDDVSISLNGIPNACVPKIIVTAATVSYTITCGTTAVNGAYHVAIPLDTTNKIVLDVNVTALGFWSINTGSASINGMKFSGTGTFTATGPQSIEILGTGSPIAAGTNNFTAFSNSTTGATCPNIPVTVSPVVYTVNCGTATANGAYMQAVALNSTNTISLPINVTSTGTTTISTNTVNGISFTSSPISITSLGAQTVTLTGTGTPGTAGSTALTVTGTPGGAATCVANVAIAPQPVAYTMTCAGITTAGSFAPDVAMNTNNTMTWAIKYAQINTNYVIP</sequence>